<accession>A0ABW6IGI9</accession>
<dbReference type="PANTHER" id="PTHR35861">
    <property type="match status" value="1"/>
</dbReference>
<proteinExistence type="inferred from homology"/>
<evidence type="ECO:0000313" key="3">
    <source>
        <dbReference type="EMBL" id="MFE4106947.1"/>
    </source>
</evidence>
<evidence type="ECO:0000313" key="4">
    <source>
        <dbReference type="Proteomes" id="UP001600165"/>
    </source>
</evidence>
<evidence type="ECO:0000256" key="1">
    <source>
        <dbReference type="ARBA" id="ARBA00008005"/>
    </source>
</evidence>
<dbReference type="RefSeq" id="WP_377965192.1">
    <property type="nucleotide sequence ID" value="NZ_JBHZOL010000075.1"/>
</dbReference>
<dbReference type="InterPro" id="IPR020287">
    <property type="entry name" value="Tail_sheath_C"/>
</dbReference>
<dbReference type="Gene3D" id="3.40.50.11780">
    <property type="match status" value="2"/>
</dbReference>
<organism evidence="3 4">
    <name type="scientific">Almyronema epifaneia S1</name>
    <dbReference type="NCBI Taxonomy" id="2991925"/>
    <lineage>
        <taxon>Bacteria</taxon>
        <taxon>Bacillati</taxon>
        <taxon>Cyanobacteriota</taxon>
        <taxon>Cyanophyceae</taxon>
        <taxon>Nodosilineales</taxon>
        <taxon>Nodosilineaceae</taxon>
        <taxon>Almyronema</taxon>
        <taxon>Almyronema epifaneia</taxon>
    </lineage>
</organism>
<protein>
    <submittedName>
        <fullName evidence="3">Phage tail sheath C-terminal domain-containing protein</fullName>
    </submittedName>
</protein>
<dbReference type="Proteomes" id="UP001600165">
    <property type="component" value="Unassembled WGS sequence"/>
</dbReference>
<dbReference type="Pfam" id="PF17482">
    <property type="entry name" value="Phage_sheath_1C"/>
    <property type="match status" value="1"/>
</dbReference>
<comment type="caution">
    <text evidence="3">The sequence shown here is derived from an EMBL/GenBank/DDBJ whole genome shotgun (WGS) entry which is preliminary data.</text>
</comment>
<comment type="similarity">
    <text evidence="1">Belongs to the myoviridae tail sheath protein family.</text>
</comment>
<evidence type="ECO:0000259" key="2">
    <source>
        <dbReference type="Pfam" id="PF17482"/>
    </source>
</evidence>
<sequence length="880" mass="91498">MPITPTYPGVYIEEIPSGVRTIAGVSTSIAAFVGYFSQGLMNKAVQIFNMGDFEREFGGLNRRSEASYGIQQFFLNGGTEAWVVRTASGGVAAADVQIQASMGGATALTVQAGQRDPTTHPELINPGTWGNNLRVNIDYPTPLSGDRFNLSVALIETSNGQEVIVRSEVFNGLTMDATDLARFVGAVVNDEFSGSKLIRVTPTGSSRPAQTGTVSAPLNPFPAITNPNRQLSVTIGSHSGIARLAATPTSLAEARTLLAAAIQAARPDLKAFSQASVAIGDDRLRILAGPTAASDRLTFAAASDPTAAKLGLLAGEARAGVLSADLSGAGWPLSGQIEITVGGSGPITLSLATMGDIDQARTELETRIRAASSDPGAAGDAEAFANARVIAYRDAGAADERLIVLAGTAATAVSVAQSGTDTLVDDLGLGATATTVAAFVSEPISSTPLVSTGDTVAMAFAAGTPETATFATGANTLSAIAAALETAIRNANAATSFTAARVAIYPFGPGRLVLLSGNAGDSVTITAPVTDSSTVAELGLDTAAANVQSYALGAGAAIASTAQGIGTVGADGSPPNSTALIGDSTAKTGMNALRDVDLFNLLCIPRTAVIAGTDALSATDAFAVLAAARDFCEERRAFLLIDPPTGVDAVQEVKDWLDANNNLRSQNAAFYFPRVLMPDPLNDFKLRAVGPSGTLAGLYARTDSDRGVWKAPAGTEATLSNVFKLETPLTDAENGTLNPLAINCLRTFPIYGTICWGARTLDGADAIGSEYKYVPVRRLALFIEETLFRGLKWVVFEPNDEPLWAQIRLNVGAFMNTLFRQGAFQGQTPRQAYLVKCDKETTTQNDIDRGMVNILVGFAPLKPAEFVFIKLQQLAGQIQT</sequence>
<dbReference type="PANTHER" id="PTHR35861:SF1">
    <property type="entry name" value="PHAGE TAIL SHEATH PROTEIN"/>
    <property type="match status" value="1"/>
</dbReference>
<dbReference type="EMBL" id="JBHZOL010000075">
    <property type="protein sequence ID" value="MFE4106947.1"/>
    <property type="molecule type" value="Genomic_DNA"/>
</dbReference>
<reference evidence="3 4" key="1">
    <citation type="submission" date="2024-10" db="EMBL/GenBank/DDBJ databases">
        <authorList>
            <person name="Ratan Roy A."/>
            <person name="Morales Sandoval P.H."/>
            <person name="De Los Santos Villalobos S."/>
            <person name="Chakraborty S."/>
            <person name="Mukherjee J."/>
        </authorList>
    </citation>
    <scope>NUCLEOTIDE SEQUENCE [LARGE SCALE GENOMIC DNA]</scope>
    <source>
        <strain evidence="3 4">S1</strain>
    </source>
</reference>
<keyword evidence="4" id="KW-1185">Reference proteome</keyword>
<feature type="domain" description="Tail sheath protein C-terminal" evidence="2">
    <location>
        <begin position="769"/>
        <end position="870"/>
    </location>
</feature>
<name>A0ABW6IGI9_9CYAN</name>
<dbReference type="InterPro" id="IPR052042">
    <property type="entry name" value="Tail_sheath_structural"/>
</dbReference>
<gene>
    <name evidence="3" type="ORF">ACFVKH_11700</name>
</gene>